<proteinExistence type="inferred from homology"/>
<dbReference type="SUPFAM" id="SSF53335">
    <property type="entry name" value="S-adenosyl-L-methionine-dependent methyltransferases"/>
    <property type="match status" value="1"/>
</dbReference>
<dbReference type="KEGG" id="tig:THII_2708"/>
<dbReference type="Gene3D" id="3.40.50.150">
    <property type="entry name" value="Vaccinia Virus protein VP39"/>
    <property type="match status" value="1"/>
</dbReference>
<keyword evidence="2 6" id="KW-0489">Methyltransferase</keyword>
<dbReference type="Pfam" id="PF01555">
    <property type="entry name" value="N6_N4_Mtase"/>
    <property type="match status" value="1"/>
</dbReference>
<dbReference type="PRINTS" id="PR00508">
    <property type="entry name" value="S21N4MTFRASE"/>
</dbReference>
<dbReference type="REBASE" id="93872">
    <property type="entry name" value="M.TinORF2708P"/>
</dbReference>
<dbReference type="InterPro" id="IPR001091">
    <property type="entry name" value="RM_Methyltransferase"/>
</dbReference>
<evidence type="ECO:0000313" key="7">
    <source>
        <dbReference type="Proteomes" id="UP000031623"/>
    </source>
</evidence>
<dbReference type="GO" id="GO:0008170">
    <property type="term" value="F:N-methyltransferase activity"/>
    <property type="evidence" value="ECO:0007669"/>
    <property type="project" value="InterPro"/>
</dbReference>
<reference evidence="6 7" key="1">
    <citation type="journal article" date="2014" name="ISME J.">
        <title>Ecophysiology of Thioploca ingrica as revealed by the complete genome sequence supplemented with proteomic evidence.</title>
        <authorList>
            <person name="Kojima H."/>
            <person name="Ogura Y."/>
            <person name="Yamamoto N."/>
            <person name="Togashi T."/>
            <person name="Mori H."/>
            <person name="Watanabe T."/>
            <person name="Nemoto F."/>
            <person name="Kurokawa K."/>
            <person name="Hayashi T."/>
            <person name="Fukui M."/>
        </authorList>
    </citation>
    <scope>NUCLEOTIDE SEQUENCE [LARGE SCALE GENOMIC DNA]</scope>
</reference>
<evidence type="ECO:0000256" key="2">
    <source>
        <dbReference type="ARBA" id="ARBA00022603"/>
    </source>
</evidence>
<dbReference type="InterPro" id="IPR029063">
    <property type="entry name" value="SAM-dependent_MTases_sf"/>
</dbReference>
<sequence>MRHHEVEKSCFPLMVMESSEFSPNQCVFRDDEFGVWLYHANCIEFMDILIGKYPNGKFDMIFADPPYFLSNGGITCHAGKMVRVDKGQWDKSNGPEMNHEFNTAWLSRCKKLLTPNGTIWVSGTHHAIHSIGYAMQQLGMKILNDITWEKPNPPPNLSCRYFTHSTETIIWAAKNEKSKHCFNYDQMREINSGKQMKSIWISPEISVSLWK</sequence>
<keyword evidence="3" id="KW-0808">Transferase</keyword>
<dbReference type="InterPro" id="IPR002052">
    <property type="entry name" value="DNA_methylase_N6_adenine_CS"/>
</dbReference>
<dbReference type="GO" id="GO:0003677">
    <property type="term" value="F:DNA binding"/>
    <property type="evidence" value="ECO:0007669"/>
    <property type="project" value="InterPro"/>
</dbReference>
<comment type="similarity">
    <text evidence="1 4">Belongs to the N(4)/N(6)-methyltransferase family.</text>
</comment>
<dbReference type="STRING" id="40754.THII_2708"/>
<dbReference type="EMBL" id="AP014633">
    <property type="protein sequence ID" value="BAP57005.1"/>
    <property type="molecule type" value="Genomic_DNA"/>
</dbReference>
<name>A0A090ANL9_9GAMM</name>
<dbReference type="EC" id="2.1.1.-" evidence="4"/>
<dbReference type="GO" id="GO:0032259">
    <property type="term" value="P:methylation"/>
    <property type="evidence" value="ECO:0007669"/>
    <property type="project" value="UniProtKB-KW"/>
</dbReference>
<gene>
    <name evidence="6" type="ORF">THII_2708</name>
</gene>
<dbReference type="Proteomes" id="UP000031623">
    <property type="component" value="Chromosome"/>
</dbReference>
<protein>
    <recommendedName>
        <fullName evidence="4">Methyltransferase</fullName>
        <ecNumber evidence="4">2.1.1.-</ecNumber>
    </recommendedName>
</protein>
<keyword evidence="7" id="KW-1185">Reference proteome</keyword>
<organism evidence="6 7">
    <name type="scientific">Thioploca ingrica</name>
    <dbReference type="NCBI Taxonomy" id="40754"/>
    <lineage>
        <taxon>Bacteria</taxon>
        <taxon>Pseudomonadati</taxon>
        <taxon>Pseudomonadota</taxon>
        <taxon>Gammaproteobacteria</taxon>
        <taxon>Thiotrichales</taxon>
        <taxon>Thiotrichaceae</taxon>
        <taxon>Thioploca</taxon>
    </lineage>
</organism>
<dbReference type="HOGENOM" id="CLU_1304400_0_0_6"/>
<evidence type="ECO:0000256" key="3">
    <source>
        <dbReference type="ARBA" id="ARBA00022679"/>
    </source>
</evidence>
<evidence type="ECO:0000256" key="1">
    <source>
        <dbReference type="ARBA" id="ARBA00006594"/>
    </source>
</evidence>
<feature type="domain" description="DNA methylase N-4/N-6" evidence="5">
    <location>
        <begin position="59"/>
        <end position="199"/>
    </location>
</feature>
<dbReference type="PROSITE" id="PS00092">
    <property type="entry name" value="N6_MTASE"/>
    <property type="match status" value="1"/>
</dbReference>
<dbReference type="AlphaFoldDB" id="A0A090ANL9"/>
<dbReference type="InterPro" id="IPR002941">
    <property type="entry name" value="DNA_methylase_N4/N6"/>
</dbReference>
<evidence type="ECO:0000313" key="6">
    <source>
        <dbReference type="EMBL" id="BAP57005.1"/>
    </source>
</evidence>
<accession>A0A090ANL9</accession>
<evidence type="ECO:0000259" key="5">
    <source>
        <dbReference type="Pfam" id="PF01555"/>
    </source>
</evidence>
<evidence type="ECO:0000256" key="4">
    <source>
        <dbReference type="RuleBase" id="RU362026"/>
    </source>
</evidence>